<evidence type="ECO:0000259" key="6">
    <source>
        <dbReference type="PROSITE" id="PS50110"/>
    </source>
</evidence>
<feature type="modified residue" description="4-aspartylphosphate" evidence="4">
    <location>
        <position position="703"/>
    </location>
</feature>
<dbReference type="Pfam" id="PF08448">
    <property type="entry name" value="PAS_4"/>
    <property type="match status" value="1"/>
</dbReference>
<dbReference type="InterPro" id="IPR000700">
    <property type="entry name" value="PAS-assoc_C"/>
</dbReference>
<dbReference type="SMART" id="SM00387">
    <property type="entry name" value="HATPase_c"/>
    <property type="match status" value="1"/>
</dbReference>
<dbReference type="InterPro" id="IPR003594">
    <property type="entry name" value="HATPase_dom"/>
</dbReference>
<evidence type="ECO:0000259" key="5">
    <source>
        <dbReference type="PROSITE" id="PS50109"/>
    </source>
</evidence>
<dbReference type="SMART" id="SM00091">
    <property type="entry name" value="PAS"/>
    <property type="match status" value="3"/>
</dbReference>
<feature type="domain" description="PAS" evidence="7">
    <location>
        <begin position="12"/>
        <end position="62"/>
    </location>
</feature>
<dbReference type="GO" id="GO:0000155">
    <property type="term" value="F:phosphorelay sensor kinase activity"/>
    <property type="evidence" value="ECO:0007669"/>
    <property type="project" value="InterPro"/>
</dbReference>
<dbReference type="SUPFAM" id="SSF52172">
    <property type="entry name" value="CheY-like"/>
    <property type="match status" value="1"/>
</dbReference>
<dbReference type="CDD" id="cd00130">
    <property type="entry name" value="PAS"/>
    <property type="match status" value="3"/>
</dbReference>
<evidence type="ECO:0000259" key="7">
    <source>
        <dbReference type="PROSITE" id="PS50112"/>
    </source>
</evidence>
<sequence length="773" mass="88552">MDGSKNSKYYEKEYTLKEIFDAIPLPLFYKDTEGRYLGVNRAFGEFFGQPAEDLKGKTVFDIGREDFARVYYEKDSELFNNPGTQLYQSKFKDNKGNVHDVIFNKATFKNRKGEIAGIVGVVQDITERMKAEREVNEKQRQLETLMSNLPGMVYRCLNDFDWSMIFVSGGSSNLTGYSPSELEENRVVSYGNIIHPEDRGSVWEEVQRSIKENDNFVVKYRIITKDGQIKWVWEQGVLVGRNTEGIDVLEGYITDITESKKYEDEIYTYKIFMDDAPDAVFWTRKDGSFAYVNKTAADRLGYPRDKLLEMTIFDIDTELDEKAWKSIWEEVDNNRNVTIERRHKKSDGTFMPVEVSVRNIEYAGEMLHGSFIRDITQRKKEEEERRILNEQLNQNSKLEAIGRLAGGIAHDFNNMLSVIMNYAELGVLQTDKTDKFHEYFDEIGKAARSSAEITNQLLSFSRKQRGFPRVLNYNDTLKNIINMLNKVVGENIRLEWRSEEELWYVKIDPSQISQILTNLCVNARDAIGQEGRIVIETRNAHVDENYCNTNMNCKPGDYVMLSVSDNGSGMSKEIQEKIFEPFFTTKKNGEGTGIGMATVYGVVKQNGGFINIYSEPGLGTTFKVYLPRQKEVDTQMDVKAGKVEGNGERIMLVEDEPSVLAVSSKMLEKMNYDVITTISASEAMEKAKQYLNRNESIDLLITDVVMPEMNGKELASKLSKIHPGMKTLFISGYPKSYITDKEISENQIYFLQKPFTAELLSNKINEVLNDGNK</sequence>
<evidence type="ECO:0000313" key="10">
    <source>
        <dbReference type="Proteomes" id="UP000323337"/>
    </source>
</evidence>
<dbReference type="EC" id="2.7.13.3" evidence="2"/>
<dbReference type="InterPro" id="IPR013655">
    <property type="entry name" value="PAS_fold_3"/>
</dbReference>
<dbReference type="SUPFAM" id="SSF55874">
    <property type="entry name" value="ATPase domain of HSP90 chaperone/DNA topoisomerase II/histidine kinase"/>
    <property type="match status" value="1"/>
</dbReference>
<dbReference type="EMBL" id="VSIV01000386">
    <property type="protein sequence ID" value="TYB32340.1"/>
    <property type="molecule type" value="Genomic_DNA"/>
</dbReference>
<feature type="domain" description="PAC" evidence="8">
    <location>
        <begin position="85"/>
        <end position="137"/>
    </location>
</feature>
<dbReference type="InterPro" id="IPR000014">
    <property type="entry name" value="PAS"/>
</dbReference>
<feature type="domain" description="Response regulatory" evidence="6">
    <location>
        <begin position="649"/>
        <end position="768"/>
    </location>
</feature>
<evidence type="ECO:0000259" key="8">
    <source>
        <dbReference type="PROSITE" id="PS50113"/>
    </source>
</evidence>
<dbReference type="PANTHER" id="PTHR43065">
    <property type="entry name" value="SENSOR HISTIDINE KINASE"/>
    <property type="match status" value="1"/>
</dbReference>
<dbReference type="InterPro" id="IPR035965">
    <property type="entry name" value="PAS-like_dom_sf"/>
</dbReference>
<dbReference type="Pfam" id="PF02518">
    <property type="entry name" value="HATPase_c"/>
    <property type="match status" value="1"/>
</dbReference>
<dbReference type="InterPro" id="IPR005467">
    <property type="entry name" value="His_kinase_dom"/>
</dbReference>
<accession>A0A5D0MLL8</accession>
<dbReference type="PROSITE" id="PS50112">
    <property type="entry name" value="PAS"/>
    <property type="match status" value="3"/>
</dbReference>
<feature type="domain" description="PAS" evidence="7">
    <location>
        <begin position="138"/>
        <end position="213"/>
    </location>
</feature>
<protein>
    <recommendedName>
        <fullName evidence="2">histidine kinase</fullName>
        <ecNumber evidence="2">2.7.13.3</ecNumber>
    </recommendedName>
</protein>
<dbReference type="Gene3D" id="3.30.565.10">
    <property type="entry name" value="Histidine kinase-like ATPase, C-terminal domain"/>
    <property type="match status" value="1"/>
</dbReference>
<dbReference type="PANTHER" id="PTHR43065:SF42">
    <property type="entry name" value="TWO-COMPONENT SENSOR PPRA"/>
    <property type="match status" value="1"/>
</dbReference>
<dbReference type="PROSITE" id="PS50109">
    <property type="entry name" value="HIS_KIN"/>
    <property type="match status" value="1"/>
</dbReference>
<dbReference type="Pfam" id="PF00512">
    <property type="entry name" value="HisKA"/>
    <property type="match status" value="1"/>
</dbReference>
<dbReference type="SMART" id="SM00388">
    <property type="entry name" value="HisKA"/>
    <property type="match status" value="1"/>
</dbReference>
<dbReference type="Gene3D" id="1.10.287.130">
    <property type="match status" value="1"/>
</dbReference>
<dbReference type="SUPFAM" id="SSF47384">
    <property type="entry name" value="Homodimeric domain of signal transducing histidine kinase"/>
    <property type="match status" value="1"/>
</dbReference>
<dbReference type="PRINTS" id="PR00344">
    <property type="entry name" value="BCTRLSENSOR"/>
</dbReference>
<organism evidence="9 10">
    <name type="scientific">Flexistipes sinusarabici</name>
    <dbReference type="NCBI Taxonomy" id="2352"/>
    <lineage>
        <taxon>Bacteria</taxon>
        <taxon>Pseudomonadati</taxon>
        <taxon>Deferribacterota</taxon>
        <taxon>Deferribacteres</taxon>
        <taxon>Deferribacterales</taxon>
        <taxon>Flexistipitaceae</taxon>
        <taxon>Flexistipes</taxon>
    </lineage>
</organism>
<feature type="domain" description="PAS" evidence="7">
    <location>
        <begin position="265"/>
        <end position="308"/>
    </location>
</feature>
<name>A0A5D0MLL8_FLESI</name>
<keyword evidence="3 4" id="KW-0597">Phosphoprotein</keyword>
<dbReference type="SMART" id="SM00086">
    <property type="entry name" value="PAC"/>
    <property type="match status" value="3"/>
</dbReference>
<dbReference type="Pfam" id="PF08447">
    <property type="entry name" value="PAS_3"/>
    <property type="match status" value="1"/>
</dbReference>
<evidence type="ECO:0000256" key="3">
    <source>
        <dbReference type="ARBA" id="ARBA00022553"/>
    </source>
</evidence>
<comment type="catalytic activity">
    <reaction evidence="1">
        <text>ATP + protein L-histidine = ADP + protein N-phospho-L-histidine.</text>
        <dbReference type="EC" id="2.7.13.3"/>
    </reaction>
</comment>
<evidence type="ECO:0000313" key="9">
    <source>
        <dbReference type="EMBL" id="TYB32340.1"/>
    </source>
</evidence>
<dbReference type="InterPro" id="IPR036097">
    <property type="entry name" value="HisK_dim/P_sf"/>
</dbReference>
<dbReference type="SMART" id="SM00448">
    <property type="entry name" value="REC"/>
    <property type="match status" value="1"/>
</dbReference>
<dbReference type="InterPro" id="IPR001789">
    <property type="entry name" value="Sig_transdc_resp-reg_receiver"/>
</dbReference>
<gene>
    <name evidence="9" type="ORF">FXF49_12015</name>
</gene>
<comment type="caution">
    <text evidence="9">The sequence shown here is derived from an EMBL/GenBank/DDBJ whole genome shotgun (WGS) entry which is preliminary data.</text>
</comment>
<dbReference type="CDD" id="cd00082">
    <property type="entry name" value="HisKA"/>
    <property type="match status" value="1"/>
</dbReference>
<evidence type="ECO:0000256" key="1">
    <source>
        <dbReference type="ARBA" id="ARBA00000085"/>
    </source>
</evidence>
<dbReference type="PROSITE" id="PS50113">
    <property type="entry name" value="PAC"/>
    <property type="match status" value="2"/>
</dbReference>
<dbReference type="NCBIfam" id="TIGR00229">
    <property type="entry name" value="sensory_box"/>
    <property type="match status" value="3"/>
</dbReference>
<feature type="domain" description="PAC" evidence="8">
    <location>
        <begin position="216"/>
        <end position="268"/>
    </location>
</feature>
<dbReference type="InterPro" id="IPR001610">
    <property type="entry name" value="PAC"/>
</dbReference>
<reference evidence="9 10" key="1">
    <citation type="submission" date="2019-08" db="EMBL/GenBank/DDBJ databases">
        <title>Genomic characterization of a novel candidate phylum (ARYD3) from a high temperature, high salinity tertiary oil reservoir in north central Oklahoma, USA.</title>
        <authorList>
            <person name="Youssef N.H."/>
            <person name="Yadav A."/>
            <person name="Elshahed M.S."/>
        </authorList>
    </citation>
    <scope>NUCLEOTIDE SEQUENCE [LARGE SCALE GENOMIC DNA]</scope>
    <source>
        <strain evidence="9">ARYD1</strain>
    </source>
</reference>
<feature type="domain" description="Histidine kinase" evidence="5">
    <location>
        <begin position="407"/>
        <end position="630"/>
    </location>
</feature>
<dbReference type="InterPro" id="IPR013656">
    <property type="entry name" value="PAS_4"/>
</dbReference>
<dbReference type="SUPFAM" id="SSF55785">
    <property type="entry name" value="PYP-like sensor domain (PAS domain)"/>
    <property type="match status" value="3"/>
</dbReference>
<dbReference type="Proteomes" id="UP000323337">
    <property type="component" value="Unassembled WGS sequence"/>
</dbReference>
<dbReference type="RefSeq" id="WP_303702143.1">
    <property type="nucleotide sequence ID" value="NZ_VSIV01000386.1"/>
</dbReference>
<dbReference type="PROSITE" id="PS50110">
    <property type="entry name" value="RESPONSE_REGULATORY"/>
    <property type="match status" value="1"/>
</dbReference>
<dbReference type="InterPro" id="IPR036890">
    <property type="entry name" value="HATPase_C_sf"/>
</dbReference>
<evidence type="ECO:0000256" key="2">
    <source>
        <dbReference type="ARBA" id="ARBA00012438"/>
    </source>
</evidence>
<dbReference type="Gene3D" id="3.30.450.20">
    <property type="entry name" value="PAS domain"/>
    <property type="match status" value="3"/>
</dbReference>
<dbReference type="InterPro" id="IPR011006">
    <property type="entry name" value="CheY-like_superfamily"/>
</dbReference>
<dbReference type="Gene3D" id="3.40.50.2300">
    <property type="match status" value="1"/>
</dbReference>
<evidence type="ECO:0000256" key="4">
    <source>
        <dbReference type="PROSITE-ProRule" id="PRU00169"/>
    </source>
</evidence>
<dbReference type="Pfam" id="PF13426">
    <property type="entry name" value="PAS_9"/>
    <property type="match status" value="1"/>
</dbReference>
<proteinExistence type="predicted"/>
<dbReference type="InterPro" id="IPR003661">
    <property type="entry name" value="HisK_dim/P_dom"/>
</dbReference>
<dbReference type="Pfam" id="PF00072">
    <property type="entry name" value="Response_reg"/>
    <property type="match status" value="1"/>
</dbReference>
<dbReference type="AlphaFoldDB" id="A0A5D0MLL8"/>
<dbReference type="InterPro" id="IPR004358">
    <property type="entry name" value="Sig_transdc_His_kin-like_C"/>
</dbReference>